<keyword evidence="1" id="KW-0805">Transcription regulation</keyword>
<dbReference type="GO" id="GO:0043565">
    <property type="term" value="F:sequence-specific DNA binding"/>
    <property type="evidence" value="ECO:0007669"/>
    <property type="project" value="InterPro"/>
</dbReference>
<dbReference type="InterPro" id="IPR050204">
    <property type="entry name" value="AraC_XylS_family_regulators"/>
</dbReference>
<dbReference type="OrthoDB" id="112032at2"/>
<dbReference type="AlphaFoldDB" id="A0A0H4WXV6"/>
<keyword evidence="3" id="KW-0804">Transcription</keyword>
<dbReference type="Proteomes" id="UP000009026">
    <property type="component" value="Chromosome"/>
</dbReference>
<reference evidence="5 6" key="1">
    <citation type="journal article" date="2016" name="PLoS ONE">
        <title>Complete Genome Sequence and Comparative Genomics of a Novel Myxobacterium Myxococcus hansupus.</title>
        <authorList>
            <person name="Sharma G."/>
            <person name="Narwani T."/>
            <person name="Subramanian S."/>
        </authorList>
    </citation>
    <scope>NUCLEOTIDE SEQUENCE [LARGE SCALE GENOMIC DNA]</scope>
    <source>
        <strain evidence="6">mixupus</strain>
    </source>
</reference>
<keyword evidence="6" id="KW-1185">Reference proteome</keyword>
<dbReference type="Gene3D" id="1.10.10.60">
    <property type="entry name" value="Homeodomain-like"/>
    <property type="match status" value="1"/>
</dbReference>
<dbReference type="InterPro" id="IPR018060">
    <property type="entry name" value="HTH_AraC"/>
</dbReference>
<dbReference type="PROSITE" id="PS01124">
    <property type="entry name" value="HTH_ARAC_FAMILY_2"/>
    <property type="match status" value="1"/>
</dbReference>
<dbReference type="RefSeq" id="WP_002640656.1">
    <property type="nucleotide sequence ID" value="NZ_CP012109.1"/>
</dbReference>
<dbReference type="KEGG" id="mym:A176_005153"/>
<organism evidence="5 6">
    <name type="scientific">Pseudomyxococcus hansupus</name>
    <dbReference type="NCBI Taxonomy" id="1297742"/>
    <lineage>
        <taxon>Bacteria</taxon>
        <taxon>Pseudomonadati</taxon>
        <taxon>Myxococcota</taxon>
        <taxon>Myxococcia</taxon>
        <taxon>Myxococcales</taxon>
        <taxon>Cystobacterineae</taxon>
        <taxon>Myxococcaceae</taxon>
        <taxon>Pseudomyxococcus</taxon>
    </lineage>
</organism>
<dbReference type="Pfam" id="PF12833">
    <property type="entry name" value="HTH_18"/>
    <property type="match status" value="1"/>
</dbReference>
<dbReference type="SUPFAM" id="SSF46689">
    <property type="entry name" value="Homeodomain-like"/>
    <property type="match status" value="1"/>
</dbReference>
<accession>A0A0H4WXV6</accession>
<evidence type="ECO:0000256" key="3">
    <source>
        <dbReference type="ARBA" id="ARBA00023163"/>
    </source>
</evidence>
<evidence type="ECO:0000313" key="6">
    <source>
        <dbReference type="Proteomes" id="UP000009026"/>
    </source>
</evidence>
<gene>
    <name evidence="5" type="ORF">A176_005153</name>
</gene>
<dbReference type="GO" id="GO:0003700">
    <property type="term" value="F:DNA-binding transcription factor activity"/>
    <property type="evidence" value="ECO:0007669"/>
    <property type="project" value="InterPro"/>
</dbReference>
<keyword evidence="2" id="KW-0238">DNA-binding</keyword>
<dbReference type="InterPro" id="IPR009057">
    <property type="entry name" value="Homeodomain-like_sf"/>
</dbReference>
<feature type="domain" description="HTH araC/xylS-type" evidence="4">
    <location>
        <begin position="1"/>
        <end position="46"/>
    </location>
</feature>
<evidence type="ECO:0000313" key="5">
    <source>
        <dbReference type="EMBL" id="AKQ68241.1"/>
    </source>
</evidence>
<dbReference type="PANTHER" id="PTHR46796">
    <property type="entry name" value="HTH-TYPE TRANSCRIPTIONAL ACTIVATOR RHAS-RELATED"/>
    <property type="match status" value="1"/>
</dbReference>
<dbReference type="PATRIC" id="fig|1297742.4.peg.5229"/>
<sequence>MQSTYFIRLGTPLVEVAALTGFSDQSHLTRHFKRITSITPGAFAQKVR</sequence>
<evidence type="ECO:0000256" key="2">
    <source>
        <dbReference type="ARBA" id="ARBA00023125"/>
    </source>
</evidence>
<dbReference type="STRING" id="1297742.A176_005153"/>
<name>A0A0H4WXV6_9BACT</name>
<evidence type="ECO:0000256" key="1">
    <source>
        <dbReference type="ARBA" id="ARBA00023015"/>
    </source>
</evidence>
<protein>
    <recommendedName>
        <fullName evidence="4">HTH araC/xylS-type domain-containing protein</fullName>
    </recommendedName>
</protein>
<evidence type="ECO:0000259" key="4">
    <source>
        <dbReference type="PROSITE" id="PS01124"/>
    </source>
</evidence>
<dbReference type="EMBL" id="CP012109">
    <property type="protein sequence ID" value="AKQ68241.1"/>
    <property type="molecule type" value="Genomic_DNA"/>
</dbReference>
<proteinExistence type="predicted"/>